<dbReference type="SUPFAM" id="SSF53850">
    <property type="entry name" value="Periplasmic binding protein-like II"/>
    <property type="match status" value="1"/>
</dbReference>
<evidence type="ECO:0000313" key="2">
    <source>
        <dbReference type="Proteomes" id="UP001262410"/>
    </source>
</evidence>
<keyword evidence="1" id="KW-0456">Lyase</keyword>
<organism evidence="1 2">
    <name type="scientific">Inquilinus ginsengisoli</name>
    <dbReference type="NCBI Taxonomy" id="363840"/>
    <lineage>
        <taxon>Bacteria</taxon>
        <taxon>Pseudomonadati</taxon>
        <taxon>Pseudomonadota</taxon>
        <taxon>Alphaproteobacteria</taxon>
        <taxon>Rhodospirillales</taxon>
        <taxon>Rhodospirillaceae</taxon>
        <taxon>Inquilinus</taxon>
    </lineage>
</organism>
<dbReference type="Gene3D" id="3.40.190.10">
    <property type="entry name" value="Periplasmic binding protein-like II"/>
    <property type="match status" value="1"/>
</dbReference>
<sequence>MAIAIRLAVRDWDWVTPLALGDISPEGFTLQIDRVGTLPEDLGSDPNYDAGEMSLSRYTLGRARGETAIAGVPHFLMRGFRHRCIITAKSSGLTGLAQLAGKRIGLTGWQDSGNTWTRALLRREGIGIGDASWFVGRLSAAHPVTDRLGGFGRPGRIEAVPGERPMLELLQTGELDAVFTPFMPQGFFEAASPFRQLLPDFRAAEVAYAQEVGYVPGIHLLGLKPAIVRDHPWLPQALSEVLDESARLWIEKRVKYAETTPWILDELRQVARDLPTGWDRNGFAANEAMLGDFIAELQAQELTTARLSPRDLFPALPS</sequence>
<dbReference type="EC" id="4.1.1.55" evidence="1"/>
<reference evidence="1 2" key="1">
    <citation type="submission" date="2023-07" db="EMBL/GenBank/DDBJ databases">
        <title>Sorghum-associated microbial communities from plants grown in Nebraska, USA.</title>
        <authorList>
            <person name="Schachtman D."/>
        </authorList>
    </citation>
    <scope>NUCLEOTIDE SEQUENCE [LARGE SCALE GENOMIC DNA]</scope>
    <source>
        <strain evidence="1 2">584</strain>
    </source>
</reference>
<name>A0ABU1JSG3_9PROT</name>
<dbReference type="GO" id="GO:0018796">
    <property type="term" value="F:4,5-dihydroxyphthalate decarboxylase activity"/>
    <property type="evidence" value="ECO:0007669"/>
    <property type="project" value="UniProtKB-EC"/>
</dbReference>
<proteinExistence type="predicted"/>
<accession>A0ABU1JSG3</accession>
<dbReference type="EMBL" id="JAVDPW010000007">
    <property type="protein sequence ID" value="MDR6291553.1"/>
    <property type="molecule type" value="Genomic_DNA"/>
</dbReference>
<comment type="caution">
    <text evidence="1">The sequence shown here is derived from an EMBL/GenBank/DDBJ whole genome shotgun (WGS) entry which is preliminary data.</text>
</comment>
<keyword evidence="2" id="KW-1185">Reference proteome</keyword>
<gene>
    <name evidence="1" type="ORF">E9232_004087</name>
</gene>
<protein>
    <submittedName>
        <fullName evidence="1">4,5-dihydroxyphthalate decarboxylase</fullName>
        <ecNumber evidence="1">4.1.1.55</ecNumber>
    </submittedName>
</protein>
<evidence type="ECO:0000313" key="1">
    <source>
        <dbReference type="EMBL" id="MDR6291553.1"/>
    </source>
</evidence>
<dbReference type="RefSeq" id="WP_309796871.1">
    <property type="nucleotide sequence ID" value="NZ_JAVDPW010000007.1"/>
</dbReference>
<dbReference type="Proteomes" id="UP001262410">
    <property type="component" value="Unassembled WGS sequence"/>
</dbReference>